<name>A0ABT1S0T5_9FIRM</name>
<evidence type="ECO:0000313" key="6">
    <source>
        <dbReference type="EMBL" id="MCQ4840536.1"/>
    </source>
</evidence>
<dbReference type="InterPro" id="IPR019734">
    <property type="entry name" value="TPR_rpt"/>
</dbReference>
<gene>
    <name evidence="6" type="ORF">NE695_11510</name>
</gene>
<feature type="repeat" description="TPR" evidence="4">
    <location>
        <begin position="119"/>
        <end position="152"/>
    </location>
</feature>
<dbReference type="InterPro" id="IPR011990">
    <property type="entry name" value="TPR-like_helical_dom_sf"/>
</dbReference>
<dbReference type="InterPro" id="IPR036869">
    <property type="entry name" value="J_dom_sf"/>
</dbReference>
<dbReference type="RefSeq" id="WP_066864065.1">
    <property type="nucleotide sequence ID" value="NZ_CABKVV010000013.1"/>
</dbReference>
<dbReference type="EMBL" id="JANFZH010000025">
    <property type="protein sequence ID" value="MCQ4840536.1"/>
    <property type="molecule type" value="Genomic_DNA"/>
</dbReference>
<dbReference type="PROSITE" id="PS50005">
    <property type="entry name" value="TPR"/>
    <property type="match status" value="1"/>
</dbReference>
<organism evidence="6 7">
    <name type="scientific">Neglectibacter timonensis</name>
    <dbReference type="NCBI Taxonomy" id="1776382"/>
    <lineage>
        <taxon>Bacteria</taxon>
        <taxon>Bacillati</taxon>
        <taxon>Bacillota</taxon>
        <taxon>Clostridia</taxon>
        <taxon>Eubacteriales</taxon>
        <taxon>Oscillospiraceae</taxon>
        <taxon>Neglectibacter</taxon>
    </lineage>
</organism>
<reference evidence="6 7" key="1">
    <citation type="submission" date="2022-06" db="EMBL/GenBank/DDBJ databases">
        <title>Isolation of gut microbiota from human fecal samples.</title>
        <authorList>
            <person name="Pamer E.G."/>
            <person name="Barat B."/>
            <person name="Waligurski E."/>
            <person name="Medina S."/>
            <person name="Paddock L."/>
            <person name="Mostad J."/>
        </authorList>
    </citation>
    <scope>NUCLEOTIDE SEQUENCE [LARGE SCALE GENOMIC DNA]</scope>
    <source>
        <strain evidence="6 7">DFI.9.73</strain>
    </source>
</reference>
<dbReference type="SUPFAM" id="SSF46565">
    <property type="entry name" value="Chaperone J-domain"/>
    <property type="match status" value="1"/>
</dbReference>
<evidence type="ECO:0000256" key="2">
    <source>
        <dbReference type="ARBA" id="ARBA00022737"/>
    </source>
</evidence>
<evidence type="ECO:0000259" key="5">
    <source>
        <dbReference type="PROSITE" id="PS50076"/>
    </source>
</evidence>
<dbReference type="SMART" id="SM00271">
    <property type="entry name" value="DnaJ"/>
    <property type="match status" value="1"/>
</dbReference>
<keyword evidence="2" id="KW-0677">Repeat</keyword>
<evidence type="ECO:0000256" key="3">
    <source>
        <dbReference type="ARBA" id="ARBA00022803"/>
    </source>
</evidence>
<feature type="domain" description="J" evidence="5">
    <location>
        <begin position="3"/>
        <end position="76"/>
    </location>
</feature>
<evidence type="ECO:0000256" key="1">
    <source>
        <dbReference type="ARBA" id="ARBA00022705"/>
    </source>
</evidence>
<dbReference type="PANTHER" id="PTHR24074">
    <property type="entry name" value="CO-CHAPERONE PROTEIN DJLA"/>
    <property type="match status" value="1"/>
</dbReference>
<keyword evidence="1" id="KW-0235">DNA replication</keyword>
<dbReference type="InterPro" id="IPR001623">
    <property type="entry name" value="DnaJ_domain"/>
</dbReference>
<dbReference type="CDD" id="cd06257">
    <property type="entry name" value="DnaJ"/>
    <property type="match status" value="1"/>
</dbReference>
<dbReference type="PRINTS" id="PR00625">
    <property type="entry name" value="JDOMAIN"/>
</dbReference>
<keyword evidence="7" id="KW-1185">Reference proteome</keyword>
<comment type="caution">
    <text evidence="6">The sequence shown here is derived from an EMBL/GenBank/DDBJ whole genome shotgun (WGS) entry which is preliminary data.</text>
</comment>
<dbReference type="SUPFAM" id="SSF48452">
    <property type="entry name" value="TPR-like"/>
    <property type="match status" value="1"/>
</dbReference>
<sequence>MTDPYKVLGVSPSATDEEIKEAYRNLAKKYHPDQYSDSPLKDLADEKMKEINEAYDTITAQRKNGGAGRTGQSAYAGGYNHVNGTGGSGFNDVRSYIAAGRIADAEQILNGVPPERRNAEWYFLKGSVLYRRGWLEEAKDHFSRACQMDPGNAEYSAALNQAMNQGTGVYGGYNPRGNMNAGGCNSCDMCSSLICADCCCECMGGDLIPCC</sequence>
<dbReference type="InterPro" id="IPR013105">
    <property type="entry name" value="TPR_2"/>
</dbReference>
<accession>A0ABT1S0T5</accession>
<proteinExistence type="predicted"/>
<dbReference type="Gene3D" id="1.10.287.110">
    <property type="entry name" value="DnaJ domain"/>
    <property type="match status" value="1"/>
</dbReference>
<dbReference type="Pfam" id="PF00226">
    <property type="entry name" value="DnaJ"/>
    <property type="match status" value="1"/>
</dbReference>
<dbReference type="Pfam" id="PF07719">
    <property type="entry name" value="TPR_2"/>
    <property type="match status" value="1"/>
</dbReference>
<keyword evidence="3 4" id="KW-0802">TPR repeat</keyword>
<dbReference type="InterPro" id="IPR050817">
    <property type="entry name" value="DjlA_DnaK_co-chaperone"/>
</dbReference>
<dbReference type="PROSITE" id="PS50076">
    <property type="entry name" value="DNAJ_2"/>
    <property type="match status" value="1"/>
</dbReference>
<dbReference type="Gene3D" id="1.25.40.10">
    <property type="entry name" value="Tetratricopeptide repeat domain"/>
    <property type="match status" value="1"/>
</dbReference>
<evidence type="ECO:0000256" key="4">
    <source>
        <dbReference type="PROSITE-ProRule" id="PRU00339"/>
    </source>
</evidence>
<dbReference type="Proteomes" id="UP001524473">
    <property type="component" value="Unassembled WGS sequence"/>
</dbReference>
<protein>
    <submittedName>
        <fullName evidence="6">DnaJ domain-containing protein</fullName>
    </submittedName>
</protein>
<dbReference type="GeneID" id="90532495"/>
<evidence type="ECO:0000313" key="7">
    <source>
        <dbReference type="Proteomes" id="UP001524473"/>
    </source>
</evidence>